<keyword evidence="3" id="KW-1185">Reference proteome</keyword>
<proteinExistence type="predicted"/>
<reference evidence="2" key="1">
    <citation type="journal article" date="2019" name="bioRxiv">
        <title>The Genome of the Zebra Mussel, Dreissena polymorpha: A Resource for Invasive Species Research.</title>
        <authorList>
            <person name="McCartney M.A."/>
            <person name="Auch B."/>
            <person name="Kono T."/>
            <person name="Mallez S."/>
            <person name="Zhang Y."/>
            <person name="Obille A."/>
            <person name="Becker A."/>
            <person name="Abrahante J.E."/>
            <person name="Garbe J."/>
            <person name="Badalamenti J.P."/>
            <person name="Herman A."/>
            <person name="Mangelson H."/>
            <person name="Liachko I."/>
            <person name="Sullivan S."/>
            <person name="Sone E.D."/>
            <person name="Koren S."/>
            <person name="Silverstein K.A.T."/>
            <person name="Beckman K.B."/>
            <person name="Gohl D.M."/>
        </authorList>
    </citation>
    <scope>NUCLEOTIDE SEQUENCE</scope>
    <source>
        <strain evidence="2">Duluth1</strain>
        <tissue evidence="2">Whole animal</tissue>
    </source>
</reference>
<name>A0A9D4KIN6_DREPO</name>
<feature type="compositionally biased region" description="Polar residues" evidence="1">
    <location>
        <begin position="53"/>
        <end position="77"/>
    </location>
</feature>
<dbReference type="AlphaFoldDB" id="A0A9D4KIN6"/>
<comment type="caution">
    <text evidence="2">The sequence shown here is derived from an EMBL/GenBank/DDBJ whole genome shotgun (WGS) entry which is preliminary data.</text>
</comment>
<organism evidence="2 3">
    <name type="scientific">Dreissena polymorpha</name>
    <name type="common">Zebra mussel</name>
    <name type="synonym">Mytilus polymorpha</name>
    <dbReference type="NCBI Taxonomy" id="45954"/>
    <lineage>
        <taxon>Eukaryota</taxon>
        <taxon>Metazoa</taxon>
        <taxon>Spiralia</taxon>
        <taxon>Lophotrochozoa</taxon>
        <taxon>Mollusca</taxon>
        <taxon>Bivalvia</taxon>
        <taxon>Autobranchia</taxon>
        <taxon>Heteroconchia</taxon>
        <taxon>Euheterodonta</taxon>
        <taxon>Imparidentia</taxon>
        <taxon>Neoheterodontei</taxon>
        <taxon>Myida</taxon>
        <taxon>Dreissenoidea</taxon>
        <taxon>Dreissenidae</taxon>
        <taxon>Dreissena</taxon>
    </lineage>
</organism>
<reference evidence="2" key="2">
    <citation type="submission" date="2020-11" db="EMBL/GenBank/DDBJ databases">
        <authorList>
            <person name="McCartney M.A."/>
            <person name="Auch B."/>
            <person name="Kono T."/>
            <person name="Mallez S."/>
            <person name="Becker A."/>
            <person name="Gohl D.M."/>
            <person name="Silverstein K.A.T."/>
            <person name="Koren S."/>
            <person name="Bechman K.B."/>
            <person name="Herman A."/>
            <person name="Abrahante J.E."/>
            <person name="Garbe J."/>
        </authorList>
    </citation>
    <scope>NUCLEOTIDE SEQUENCE</scope>
    <source>
        <strain evidence="2">Duluth1</strain>
        <tissue evidence="2">Whole animal</tissue>
    </source>
</reference>
<feature type="region of interest" description="Disordered" evidence="1">
    <location>
        <begin position="1"/>
        <end position="77"/>
    </location>
</feature>
<accession>A0A9D4KIN6</accession>
<gene>
    <name evidence="2" type="ORF">DPMN_113658</name>
</gene>
<dbReference type="EMBL" id="JAIWYP010000004">
    <property type="protein sequence ID" value="KAH3840213.1"/>
    <property type="molecule type" value="Genomic_DNA"/>
</dbReference>
<evidence type="ECO:0000313" key="2">
    <source>
        <dbReference type="EMBL" id="KAH3840213.1"/>
    </source>
</evidence>
<evidence type="ECO:0000256" key="1">
    <source>
        <dbReference type="SAM" id="MobiDB-lite"/>
    </source>
</evidence>
<dbReference type="Proteomes" id="UP000828390">
    <property type="component" value="Unassembled WGS sequence"/>
</dbReference>
<sequence length="77" mass="8290">MSSAIKQLKNGKSAGPDSAPEEALNADVETSVELLHPPFSKIREEEKIRQSGKRVTSTSFSRKATSVSASTTEKSHC</sequence>
<evidence type="ECO:0000313" key="3">
    <source>
        <dbReference type="Proteomes" id="UP000828390"/>
    </source>
</evidence>
<protein>
    <submittedName>
        <fullName evidence="2">Uncharacterized protein</fullName>
    </submittedName>
</protein>